<dbReference type="EMBL" id="EAAA01000797">
    <property type="status" value="NOT_ANNOTATED_CDS"/>
    <property type="molecule type" value="Genomic_DNA"/>
</dbReference>
<protein>
    <submittedName>
        <fullName evidence="1">Uncharacterized protein</fullName>
    </submittedName>
</protein>
<sequence length="92" mass="10781">QKVSGEHLICHRPSYNIVGPGVTFSNPTLKEYETSRYFSIQFHIKPDLKMIPTTLRHGSVHQIIVRQTLVVAYTRGHSEISRWRHSFQHRSR</sequence>
<reference evidence="1" key="3">
    <citation type="submission" date="2025-08" db="UniProtKB">
        <authorList>
            <consortium name="Ensembl"/>
        </authorList>
    </citation>
    <scope>IDENTIFICATION</scope>
</reference>
<accession>H2Y0Z8</accession>
<name>H2Y0Z8_CIOIN</name>
<dbReference type="Ensembl" id="ENSCINT00000031833.1">
    <property type="protein sequence ID" value="ENSCINP00000035582.1"/>
    <property type="gene ID" value="ENSCING00000022163.1"/>
</dbReference>
<reference evidence="2" key="1">
    <citation type="journal article" date="2002" name="Science">
        <title>The draft genome of Ciona intestinalis: insights into chordate and vertebrate origins.</title>
        <authorList>
            <person name="Dehal P."/>
            <person name="Satou Y."/>
            <person name="Campbell R.K."/>
            <person name="Chapman J."/>
            <person name="Degnan B."/>
            <person name="De Tomaso A."/>
            <person name="Davidson B."/>
            <person name="Di Gregorio A."/>
            <person name="Gelpke M."/>
            <person name="Goodstein D.M."/>
            <person name="Harafuji N."/>
            <person name="Hastings K.E."/>
            <person name="Ho I."/>
            <person name="Hotta K."/>
            <person name="Huang W."/>
            <person name="Kawashima T."/>
            <person name="Lemaire P."/>
            <person name="Martinez D."/>
            <person name="Meinertzhagen I.A."/>
            <person name="Necula S."/>
            <person name="Nonaka M."/>
            <person name="Putnam N."/>
            <person name="Rash S."/>
            <person name="Saiga H."/>
            <person name="Satake M."/>
            <person name="Terry A."/>
            <person name="Yamada L."/>
            <person name="Wang H.G."/>
            <person name="Awazu S."/>
            <person name="Azumi K."/>
            <person name="Boore J."/>
            <person name="Branno M."/>
            <person name="Chin-Bow S."/>
            <person name="DeSantis R."/>
            <person name="Doyle S."/>
            <person name="Francino P."/>
            <person name="Keys D.N."/>
            <person name="Haga S."/>
            <person name="Hayashi H."/>
            <person name="Hino K."/>
            <person name="Imai K.S."/>
            <person name="Inaba K."/>
            <person name="Kano S."/>
            <person name="Kobayashi K."/>
            <person name="Kobayashi M."/>
            <person name="Lee B.I."/>
            <person name="Makabe K.W."/>
            <person name="Manohar C."/>
            <person name="Matassi G."/>
            <person name="Medina M."/>
            <person name="Mochizuki Y."/>
            <person name="Mount S."/>
            <person name="Morishita T."/>
            <person name="Miura S."/>
            <person name="Nakayama A."/>
            <person name="Nishizaka S."/>
            <person name="Nomoto H."/>
            <person name="Ohta F."/>
            <person name="Oishi K."/>
            <person name="Rigoutsos I."/>
            <person name="Sano M."/>
            <person name="Sasaki A."/>
            <person name="Sasakura Y."/>
            <person name="Shoguchi E."/>
            <person name="Shin-i T."/>
            <person name="Spagnuolo A."/>
            <person name="Stainier D."/>
            <person name="Suzuki M.M."/>
            <person name="Tassy O."/>
            <person name="Takatori N."/>
            <person name="Tokuoka M."/>
            <person name="Yagi K."/>
            <person name="Yoshizaki F."/>
            <person name="Wada S."/>
            <person name="Zhang C."/>
            <person name="Hyatt P.D."/>
            <person name="Larimer F."/>
            <person name="Detter C."/>
            <person name="Doggett N."/>
            <person name="Glavina T."/>
            <person name="Hawkins T."/>
            <person name="Richardson P."/>
            <person name="Lucas S."/>
            <person name="Kohara Y."/>
            <person name="Levine M."/>
            <person name="Satoh N."/>
            <person name="Rokhsar D.S."/>
        </authorList>
    </citation>
    <scope>NUCLEOTIDE SEQUENCE [LARGE SCALE GENOMIC DNA]</scope>
</reference>
<keyword evidence="2" id="KW-1185">Reference proteome</keyword>
<dbReference type="Proteomes" id="UP000008144">
    <property type="component" value="Chromosome 11"/>
</dbReference>
<dbReference type="InParanoid" id="H2Y0Z8"/>
<reference evidence="1" key="4">
    <citation type="submission" date="2025-09" db="UniProtKB">
        <authorList>
            <consortium name="Ensembl"/>
        </authorList>
    </citation>
    <scope>IDENTIFICATION</scope>
</reference>
<evidence type="ECO:0000313" key="1">
    <source>
        <dbReference type="Ensembl" id="ENSCINP00000035582.1"/>
    </source>
</evidence>
<dbReference type="HOGENOM" id="CLU_2418632_0_0_1"/>
<evidence type="ECO:0000313" key="2">
    <source>
        <dbReference type="Proteomes" id="UP000008144"/>
    </source>
</evidence>
<proteinExistence type="predicted"/>
<organism evidence="1 2">
    <name type="scientific">Ciona intestinalis</name>
    <name type="common">Transparent sea squirt</name>
    <name type="synonym">Ascidia intestinalis</name>
    <dbReference type="NCBI Taxonomy" id="7719"/>
    <lineage>
        <taxon>Eukaryota</taxon>
        <taxon>Metazoa</taxon>
        <taxon>Chordata</taxon>
        <taxon>Tunicata</taxon>
        <taxon>Ascidiacea</taxon>
        <taxon>Phlebobranchia</taxon>
        <taxon>Cionidae</taxon>
        <taxon>Ciona</taxon>
    </lineage>
</organism>
<dbReference type="AlphaFoldDB" id="H2Y0Z8"/>
<reference evidence="1" key="2">
    <citation type="journal article" date="2008" name="Genome Biol.">
        <title>Improved genome assembly and evidence-based global gene model set for the chordate Ciona intestinalis: new insight into intron and operon populations.</title>
        <authorList>
            <person name="Satou Y."/>
            <person name="Mineta K."/>
            <person name="Ogasawara M."/>
            <person name="Sasakura Y."/>
            <person name="Shoguchi E."/>
            <person name="Ueno K."/>
            <person name="Yamada L."/>
            <person name="Matsumoto J."/>
            <person name="Wasserscheid J."/>
            <person name="Dewar K."/>
            <person name="Wiley G.B."/>
            <person name="Macmil S.L."/>
            <person name="Roe B.A."/>
            <person name="Zeller R.W."/>
            <person name="Hastings K.E."/>
            <person name="Lemaire P."/>
            <person name="Lindquist E."/>
            <person name="Endo T."/>
            <person name="Hotta K."/>
            <person name="Inaba K."/>
        </authorList>
    </citation>
    <scope>NUCLEOTIDE SEQUENCE [LARGE SCALE GENOMIC DNA]</scope>
    <source>
        <strain evidence="1">wild type</strain>
    </source>
</reference>